<dbReference type="Proteomes" id="UP000198312">
    <property type="component" value="Chromosome"/>
</dbReference>
<dbReference type="EMBL" id="CP022315">
    <property type="protein sequence ID" value="ASK63782.1"/>
    <property type="molecule type" value="Genomic_DNA"/>
</dbReference>
<protein>
    <submittedName>
        <fullName evidence="1">Uncharacterized protein</fullName>
    </submittedName>
</protein>
<dbReference type="Pfam" id="PF22871">
    <property type="entry name" value="AimR"/>
    <property type="match status" value="1"/>
</dbReference>
<evidence type="ECO:0000313" key="2">
    <source>
        <dbReference type="Proteomes" id="UP000198312"/>
    </source>
</evidence>
<dbReference type="KEGG" id="vil:CFK37_17260"/>
<accession>A0A220U740</accession>
<name>A0A220U740_9BACI</name>
<evidence type="ECO:0000313" key="1">
    <source>
        <dbReference type="EMBL" id="ASK63782.1"/>
    </source>
</evidence>
<proteinExistence type="predicted"/>
<keyword evidence="2" id="KW-1185">Reference proteome</keyword>
<dbReference type="OrthoDB" id="2692106at2"/>
<reference evidence="1 2" key="1">
    <citation type="submission" date="2017-07" db="EMBL/GenBank/DDBJ databases">
        <title>Virgibacillus sp. LM2416.</title>
        <authorList>
            <person name="Tak E.J."/>
            <person name="Bae J.-W."/>
        </authorList>
    </citation>
    <scope>NUCLEOTIDE SEQUENCE [LARGE SCALE GENOMIC DNA]</scope>
    <source>
        <strain evidence="1 2">LM2416</strain>
    </source>
</reference>
<sequence>MTTDSVSNSILTFANNSKISLEHVISMLSTQYDEQTVQDLVRELCLTSSNSGIMKKGLEYLYMNGHYEDLQLLIEKNSASRNLSNNQWATVYQLMMDRKLNRLTPLKILHHVTSLRSNEFELICLIEFVKINAHYDMHEFGTIGNFLDKQQYLFDSVHDPFLLSYFNIRLYEVMFTYYWVRNELIMSRKYAFRVLNLTQNPRTKAAMNINLALTYTFDTYQQGMHHLKAARKISKDYGLMDNISIIQNRNIPFLAAHHGRVKGITSNDPSEQAHIEIVKGNMKKAEGLLRKLSLESPFVMYYLGLATYDKDLLFQSYNCFIEKRSDYFFARLPMLALQKTGAYLN</sequence>
<gene>
    <name evidence="1" type="ORF">CFK37_17260</name>
</gene>
<dbReference type="AlphaFoldDB" id="A0A220U740"/>
<organism evidence="1 2">
    <name type="scientific">Virgibacillus phasianinus</name>
    <dbReference type="NCBI Taxonomy" id="2017483"/>
    <lineage>
        <taxon>Bacteria</taxon>
        <taxon>Bacillati</taxon>
        <taxon>Bacillota</taxon>
        <taxon>Bacilli</taxon>
        <taxon>Bacillales</taxon>
        <taxon>Bacillaceae</taxon>
        <taxon>Virgibacillus</taxon>
    </lineage>
</organism>
<dbReference type="NCBIfam" id="NF038310">
    <property type="entry name" value="lysogeny_AimR"/>
    <property type="match status" value="1"/>
</dbReference>
<dbReference type="RefSeq" id="WP_089063041.1">
    <property type="nucleotide sequence ID" value="NZ_CP022315.1"/>
</dbReference>
<dbReference type="InterPro" id="IPR047705">
    <property type="entry name" value="AimR-like"/>
</dbReference>